<dbReference type="AlphaFoldDB" id="A0AAU9EMF0"/>
<name>A0AAU9EMF0_9BACT</name>
<keyword evidence="2" id="KW-0489">Methyltransferase</keyword>
<dbReference type="Pfam" id="PF08241">
    <property type="entry name" value="Methyltransf_11"/>
    <property type="match status" value="1"/>
</dbReference>
<dbReference type="GO" id="GO:0008757">
    <property type="term" value="F:S-adenosylmethionine-dependent methyltransferase activity"/>
    <property type="evidence" value="ECO:0007669"/>
    <property type="project" value="InterPro"/>
</dbReference>
<keyword evidence="3" id="KW-1185">Reference proteome</keyword>
<dbReference type="InterPro" id="IPR013216">
    <property type="entry name" value="Methyltransf_11"/>
</dbReference>
<feature type="domain" description="Methyltransferase type 11" evidence="1">
    <location>
        <begin position="43"/>
        <end position="128"/>
    </location>
</feature>
<accession>A0AAU9EMF0</accession>
<proteinExistence type="predicted"/>
<sequence>MPRSAPFQQHHRRYDDWFEHHAAAYYSELLAVRALLPWHGRGLSIGVGTRRFAAPLGVRLGIDPARAMLSYAARRGVIVVQGVAETLPFADASFDYILSVTTICFVEDARAMMAEAHRVLKRDGKLVIGFIDRGSTLGREYLEHQNKNAFYREASFFSVDEVEQLLFATGFNKMLWVQTLVGCLSEVYAIEPLREGHGEAAFVVVRASCF</sequence>
<dbReference type="InterPro" id="IPR029063">
    <property type="entry name" value="SAM-dependent_MTases_sf"/>
</dbReference>
<dbReference type="SUPFAM" id="SSF53335">
    <property type="entry name" value="S-adenosyl-L-methionine-dependent methyltransferases"/>
    <property type="match status" value="1"/>
</dbReference>
<dbReference type="Gene3D" id="3.40.50.150">
    <property type="entry name" value="Vaccinia Virus protein VP39"/>
    <property type="match status" value="1"/>
</dbReference>
<keyword evidence="2" id="KW-0808">Transferase</keyword>
<dbReference type="RefSeq" id="WP_338604578.1">
    <property type="nucleotide sequence ID" value="NZ_AP028679.1"/>
</dbReference>
<evidence type="ECO:0000259" key="1">
    <source>
        <dbReference type="Pfam" id="PF08241"/>
    </source>
</evidence>
<organism evidence="2 3">
    <name type="scientific">Desulfoferula mesophila</name>
    <dbReference type="NCBI Taxonomy" id="3058419"/>
    <lineage>
        <taxon>Bacteria</taxon>
        <taxon>Pseudomonadati</taxon>
        <taxon>Thermodesulfobacteriota</taxon>
        <taxon>Desulfarculia</taxon>
        <taxon>Desulfarculales</taxon>
        <taxon>Desulfarculaceae</taxon>
        <taxon>Desulfoferula</taxon>
    </lineage>
</organism>
<dbReference type="Proteomes" id="UP001366166">
    <property type="component" value="Chromosome"/>
</dbReference>
<dbReference type="PANTHER" id="PTHR42912:SF80">
    <property type="entry name" value="METHYLTRANSFERASE DOMAIN-CONTAINING PROTEIN"/>
    <property type="match status" value="1"/>
</dbReference>
<evidence type="ECO:0000313" key="2">
    <source>
        <dbReference type="EMBL" id="BEQ13180.1"/>
    </source>
</evidence>
<reference evidence="3" key="1">
    <citation type="journal article" date="2023" name="Arch. Microbiol.">
        <title>Desulfoferula mesophilus gen. nov. sp. nov., a mesophilic sulfate-reducing bacterium isolated from a brackish lake sediment.</title>
        <authorList>
            <person name="Watanabe T."/>
            <person name="Yabe T."/>
            <person name="Tsuji J.M."/>
            <person name="Fukui M."/>
        </authorList>
    </citation>
    <scope>NUCLEOTIDE SEQUENCE [LARGE SCALE GENOMIC DNA]</scope>
    <source>
        <strain evidence="3">12FAK</strain>
    </source>
</reference>
<dbReference type="KEGG" id="dmp:FAK_02460"/>
<gene>
    <name evidence="2" type="ORF">FAK_02460</name>
</gene>
<dbReference type="PANTHER" id="PTHR42912">
    <property type="entry name" value="METHYLTRANSFERASE"/>
    <property type="match status" value="1"/>
</dbReference>
<evidence type="ECO:0000313" key="3">
    <source>
        <dbReference type="Proteomes" id="UP001366166"/>
    </source>
</evidence>
<protein>
    <submittedName>
        <fullName evidence="2">Type 11 methyltransferase</fullName>
    </submittedName>
</protein>
<dbReference type="InterPro" id="IPR050508">
    <property type="entry name" value="Methyltransf_Superfamily"/>
</dbReference>
<dbReference type="EMBL" id="AP028679">
    <property type="protein sequence ID" value="BEQ13180.1"/>
    <property type="molecule type" value="Genomic_DNA"/>
</dbReference>
<dbReference type="GO" id="GO:0032259">
    <property type="term" value="P:methylation"/>
    <property type="evidence" value="ECO:0007669"/>
    <property type="project" value="UniProtKB-KW"/>
</dbReference>
<dbReference type="CDD" id="cd02440">
    <property type="entry name" value="AdoMet_MTases"/>
    <property type="match status" value="1"/>
</dbReference>